<dbReference type="Ensembl" id="ENSSRHT00000069641.1">
    <property type="protein sequence ID" value="ENSSRHP00000067793.1"/>
    <property type="gene ID" value="ENSSRHG00000033680.1"/>
</dbReference>
<name>A0A673KX82_9TELE</name>
<evidence type="ECO:0000313" key="1">
    <source>
        <dbReference type="Ensembl" id="ENSSRHP00000067793.1"/>
    </source>
</evidence>
<proteinExistence type="predicted"/>
<dbReference type="AlphaFoldDB" id="A0A673KX82"/>
<dbReference type="SMART" id="SM01411">
    <property type="entry name" value="Ephrin_rec_like"/>
    <property type="match status" value="1"/>
</dbReference>
<dbReference type="PANTHER" id="PTHR47236">
    <property type="entry name" value="GENE, 32742-RELATED-RELATED"/>
    <property type="match status" value="1"/>
</dbReference>
<protein>
    <submittedName>
        <fullName evidence="1">Uncharacterized protein</fullName>
    </submittedName>
</protein>
<reference evidence="1" key="2">
    <citation type="submission" date="2025-09" db="UniProtKB">
        <authorList>
            <consortium name="Ensembl"/>
        </authorList>
    </citation>
    <scope>IDENTIFICATION</scope>
</reference>
<dbReference type="Proteomes" id="UP000472270">
    <property type="component" value="Unassembled WGS sequence"/>
</dbReference>
<reference evidence="1" key="1">
    <citation type="submission" date="2025-08" db="UniProtKB">
        <authorList>
            <consortium name="Ensembl"/>
        </authorList>
    </citation>
    <scope>IDENTIFICATION</scope>
</reference>
<keyword evidence="2" id="KW-1185">Reference proteome</keyword>
<dbReference type="PANTHER" id="PTHR47236:SF4">
    <property type="entry name" value="GENE 9195-RELATED"/>
    <property type="match status" value="1"/>
</dbReference>
<organism evidence="1 2">
    <name type="scientific">Sinocyclocheilus rhinocerous</name>
    <dbReference type="NCBI Taxonomy" id="307959"/>
    <lineage>
        <taxon>Eukaryota</taxon>
        <taxon>Metazoa</taxon>
        <taxon>Chordata</taxon>
        <taxon>Craniata</taxon>
        <taxon>Vertebrata</taxon>
        <taxon>Euteleostomi</taxon>
        <taxon>Actinopterygii</taxon>
        <taxon>Neopterygii</taxon>
        <taxon>Teleostei</taxon>
        <taxon>Ostariophysi</taxon>
        <taxon>Cypriniformes</taxon>
        <taxon>Cyprinidae</taxon>
        <taxon>Cyprininae</taxon>
        <taxon>Sinocyclocheilus</taxon>
    </lineage>
</organism>
<sequence>MVSKDNLLKRLCGSSFYPIVAGLENRYSGVAVKCFCDWFVEEVYSSALFLPHRYVCINGSRSARPVDGLQGYICPSGHSCPIGTPLELPCEPGTYSSAPGAAHCLSCPAATMCPFPGTQAPSPCPMGPSRRLPVCPALLASTAVHLEHHNHRVWYHPTLWFLFCDYII</sequence>
<accession>A0A673KX82</accession>
<evidence type="ECO:0000313" key="2">
    <source>
        <dbReference type="Proteomes" id="UP000472270"/>
    </source>
</evidence>